<keyword evidence="2" id="KW-0378">Hydrolase</keyword>
<gene>
    <name evidence="6" type="ORF">KDL28_38045</name>
</gene>
<dbReference type="Pfam" id="PF06737">
    <property type="entry name" value="Transglycosylas"/>
    <property type="match status" value="1"/>
</dbReference>
<organism evidence="6 7">
    <name type="scientific">Pseudonocardia humida</name>
    <dbReference type="NCBI Taxonomy" id="2800819"/>
    <lineage>
        <taxon>Bacteria</taxon>
        <taxon>Bacillati</taxon>
        <taxon>Actinomycetota</taxon>
        <taxon>Actinomycetes</taxon>
        <taxon>Pseudonocardiales</taxon>
        <taxon>Pseudonocardiaceae</taxon>
        <taxon>Pseudonocardia</taxon>
    </lineage>
</organism>
<dbReference type="SUPFAM" id="SSF53955">
    <property type="entry name" value="Lysozyme-like"/>
    <property type="match status" value="1"/>
</dbReference>
<dbReference type="Proteomes" id="UP001165283">
    <property type="component" value="Unassembled WGS sequence"/>
</dbReference>
<feature type="domain" description="Peptidoglycan binding-like" evidence="4">
    <location>
        <begin position="170"/>
        <end position="216"/>
    </location>
</feature>
<dbReference type="InterPro" id="IPR023346">
    <property type="entry name" value="Lysozyme-like_dom_sf"/>
</dbReference>
<dbReference type="SUPFAM" id="SSF47090">
    <property type="entry name" value="PGBD-like"/>
    <property type="match status" value="1"/>
</dbReference>
<dbReference type="InterPro" id="IPR036365">
    <property type="entry name" value="PGBD-like_sf"/>
</dbReference>
<evidence type="ECO:0000313" key="7">
    <source>
        <dbReference type="Proteomes" id="UP001165283"/>
    </source>
</evidence>
<evidence type="ECO:0000256" key="1">
    <source>
        <dbReference type="ARBA" id="ARBA00010830"/>
    </source>
</evidence>
<dbReference type="EMBL" id="JAGSOV010000096">
    <property type="protein sequence ID" value="MCO1660866.1"/>
    <property type="molecule type" value="Genomic_DNA"/>
</dbReference>
<evidence type="ECO:0000313" key="6">
    <source>
        <dbReference type="EMBL" id="MCO1660866.1"/>
    </source>
</evidence>
<comment type="similarity">
    <text evidence="1">Belongs to the transglycosylase family. Rpf subfamily.</text>
</comment>
<dbReference type="Gene3D" id="1.10.530.10">
    <property type="match status" value="1"/>
</dbReference>
<evidence type="ECO:0000259" key="5">
    <source>
        <dbReference type="Pfam" id="PF06737"/>
    </source>
</evidence>
<dbReference type="Gene3D" id="1.10.101.10">
    <property type="entry name" value="PGBD-like superfamily/PGBD"/>
    <property type="match status" value="1"/>
</dbReference>
<keyword evidence="7" id="KW-1185">Reference proteome</keyword>
<evidence type="ECO:0000259" key="4">
    <source>
        <dbReference type="Pfam" id="PF01471"/>
    </source>
</evidence>
<dbReference type="InterPro" id="IPR036366">
    <property type="entry name" value="PGBDSf"/>
</dbReference>
<feature type="domain" description="Resuscitation-promoting factor core lysozyme-like" evidence="5">
    <location>
        <begin position="36"/>
        <end position="105"/>
    </location>
</feature>
<dbReference type="RefSeq" id="WP_372497176.1">
    <property type="nucleotide sequence ID" value="NZ_JAGSOV010000096.1"/>
</dbReference>
<dbReference type="Pfam" id="PF01471">
    <property type="entry name" value="PG_binding_1"/>
    <property type="match status" value="1"/>
</dbReference>
<sequence length="221" mass="24054">MRIDWRGAVGGAAVVLMTVFGLPAVGTTSAGADPSADDWATLRACESSGRYGVVASHGHYGAYQFDIPTWRSVGGTGLPSDASVEEQDYRALYLYRMRGWQPWECAGMRDLEPDGDAASKRVPTRAESAYMAPGAPRGDRAAHPPADGVPAWPGVVFAFGDCHPALRVWQLRMKERGYGFTGTGCYRERTRAAVLEVQREYSINPSGRLGPQTWRAAWTEP</sequence>
<dbReference type="CDD" id="cd13925">
    <property type="entry name" value="RPF"/>
    <property type="match status" value="1"/>
</dbReference>
<feature type="region of interest" description="Disordered" evidence="3">
    <location>
        <begin position="114"/>
        <end position="142"/>
    </location>
</feature>
<accession>A0ABT1AD26</accession>
<comment type="caution">
    <text evidence="6">The sequence shown here is derived from an EMBL/GenBank/DDBJ whole genome shotgun (WGS) entry which is preliminary data.</text>
</comment>
<evidence type="ECO:0000256" key="2">
    <source>
        <dbReference type="ARBA" id="ARBA00022801"/>
    </source>
</evidence>
<name>A0ABT1AD26_9PSEU</name>
<proteinExistence type="inferred from homology"/>
<dbReference type="InterPro" id="IPR010618">
    <property type="entry name" value="RPF"/>
</dbReference>
<protein>
    <submittedName>
        <fullName evidence="6">Transglycosylase family protein</fullName>
    </submittedName>
</protein>
<dbReference type="InterPro" id="IPR002477">
    <property type="entry name" value="Peptidoglycan-bd-like"/>
</dbReference>
<evidence type="ECO:0000256" key="3">
    <source>
        <dbReference type="SAM" id="MobiDB-lite"/>
    </source>
</evidence>
<reference evidence="6" key="1">
    <citation type="submission" date="2021-04" db="EMBL/GenBank/DDBJ databases">
        <title>Pseudonocardia sp. nov., isolated from sandy soil of mangrove forest.</title>
        <authorList>
            <person name="Zan Z."/>
            <person name="Huang R."/>
            <person name="Liu W."/>
        </authorList>
    </citation>
    <scope>NUCLEOTIDE SEQUENCE</scope>
    <source>
        <strain evidence="6">S2-4</strain>
    </source>
</reference>